<organism evidence="18 19">
    <name type="scientific">Lentibacillus populi</name>
    <dbReference type="NCBI Taxonomy" id="1827502"/>
    <lineage>
        <taxon>Bacteria</taxon>
        <taxon>Bacillati</taxon>
        <taxon>Bacillota</taxon>
        <taxon>Bacilli</taxon>
        <taxon>Bacillales</taxon>
        <taxon>Bacillaceae</taxon>
        <taxon>Lentibacillus</taxon>
    </lineage>
</organism>
<evidence type="ECO:0000256" key="12">
    <source>
        <dbReference type="ARBA" id="ARBA00022989"/>
    </source>
</evidence>
<dbReference type="InterPro" id="IPR003661">
    <property type="entry name" value="HisK_dim/P_dom"/>
</dbReference>
<dbReference type="Gene3D" id="1.10.287.130">
    <property type="match status" value="1"/>
</dbReference>
<evidence type="ECO:0000256" key="11">
    <source>
        <dbReference type="ARBA" id="ARBA00022840"/>
    </source>
</evidence>
<dbReference type="InterPro" id="IPR005467">
    <property type="entry name" value="His_kinase_dom"/>
</dbReference>
<evidence type="ECO:0000259" key="16">
    <source>
        <dbReference type="PROSITE" id="PS50109"/>
    </source>
</evidence>
<dbReference type="EMBL" id="BMJD01000040">
    <property type="protein sequence ID" value="GGB55625.1"/>
    <property type="molecule type" value="Genomic_DNA"/>
</dbReference>
<dbReference type="Pfam" id="PF18719">
    <property type="entry name" value="ArlS_N"/>
    <property type="match status" value="1"/>
</dbReference>
<dbReference type="SMART" id="SM00387">
    <property type="entry name" value="HATPase_c"/>
    <property type="match status" value="1"/>
</dbReference>
<evidence type="ECO:0000313" key="19">
    <source>
        <dbReference type="Proteomes" id="UP000621492"/>
    </source>
</evidence>
<evidence type="ECO:0000256" key="10">
    <source>
        <dbReference type="ARBA" id="ARBA00022777"/>
    </source>
</evidence>
<keyword evidence="8 15" id="KW-0812">Transmembrane</keyword>
<evidence type="ECO:0000313" key="18">
    <source>
        <dbReference type="EMBL" id="GGB55625.1"/>
    </source>
</evidence>
<dbReference type="SMART" id="SM00388">
    <property type="entry name" value="HisKA"/>
    <property type="match status" value="1"/>
</dbReference>
<dbReference type="FunFam" id="3.30.565.10:FF:000006">
    <property type="entry name" value="Sensor histidine kinase WalK"/>
    <property type="match status" value="1"/>
</dbReference>
<dbReference type="PROSITE" id="PS50885">
    <property type="entry name" value="HAMP"/>
    <property type="match status" value="1"/>
</dbReference>
<comment type="caution">
    <text evidence="18">The sequence shown here is derived from an EMBL/GenBank/DDBJ whole genome shotgun (WGS) entry which is preliminary data.</text>
</comment>
<dbReference type="CDD" id="cd00082">
    <property type="entry name" value="HisKA"/>
    <property type="match status" value="1"/>
</dbReference>
<keyword evidence="9" id="KW-0547">Nucleotide-binding</keyword>
<proteinExistence type="predicted"/>
<dbReference type="InterPro" id="IPR036890">
    <property type="entry name" value="HATPase_C_sf"/>
</dbReference>
<dbReference type="PROSITE" id="PS50109">
    <property type="entry name" value="HIS_KIN"/>
    <property type="match status" value="1"/>
</dbReference>
<gene>
    <name evidence="18" type="primary">ykoH</name>
    <name evidence="18" type="ORF">GCM10011409_36590</name>
</gene>
<evidence type="ECO:0000256" key="14">
    <source>
        <dbReference type="ARBA" id="ARBA00023136"/>
    </source>
</evidence>
<reference evidence="18" key="1">
    <citation type="journal article" date="2014" name="Int. J. Syst. Evol. Microbiol.">
        <title>Complete genome sequence of Corynebacterium casei LMG S-19264T (=DSM 44701T), isolated from a smear-ripened cheese.</title>
        <authorList>
            <consortium name="US DOE Joint Genome Institute (JGI-PGF)"/>
            <person name="Walter F."/>
            <person name="Albersmeier A."/>
            <person name="Kalinowski J."/>
            <person name="Ruckert C."/>
        </authorList>
    </citation>
    <scope>NUCLEOTIDE SEQUENCE</scope>
    <source>
        <strain evidence="18">CGMCC 1.15454</strain>
    </source>
</reference>
<keyword evidence="7" id="KW-0808">Transferase</keyword>
<keyword evidence="6" id="KW-0597">Phosphoprotein</keyword>
<evidence type="ECO:0000256" key="7">
    <source>
        <dbReference type="ARBA" id="ARBA00022679"/>
    </source>
</evidence>
<dbReference type="Gene3D" id="3.30.565.10">
    <property type="entry name" value="Histidine kinase-like ATPase, C-terminal domain"/>
    <property type="match status" value="1"/>
</dbReference>
<dbReference type="EC" id="2.7.13.3" evidence="3"/>
<evidence type="ECO:0000256" key="5">
    <source>
        <dbReference type="ARBA" id="ARBA00022475"/>
    </source>
</evidence>
<comment type="subcellular location">
    <subcellularLocation>
        <location evidence="2">Cell membrane</location>
        <topology evidence="2">Multi-pass membrane protein</topology>
    </subcellularLocation>
</comment>
<dbReference type="FunFam" id="1.10.287.130:FF:000001">
    <property type="entry name" value="Two-component sensor histidine kinase"/>
    <property type="match status" value="1"/>
</dbReference>
<reference evidence="18" key="2">
    <citation type="submission" date="2020-09" db="EMBL/GenBank/DDBJ databases">
        <authorList>
            <person name="Sun Q."/>
            <person name="Zhou Y."/>
        </authorList>
    </citation>
    <scope>NUCLEOTIDE SEQUENCE</scope>
    <source>
        <strain evidence="18">CGMCC 1.15454</strain>
    </source>
</reference>
<dbReference type="SUPFAM" id="SSF55874">
    <property type="entry name" value="ATPase domain of HSP90 chaperone/DNA topoisomerase II/histidine kinase"/>
    <property type="match status" value="1"/>
</dbReference>
<feature type="domain" description="Histidine kinase" evidence="16">
    <location>
        <begin position="237"/>
        <end position="447"/>
    </location>
</feature>
<dbReference type="InterPro" id="IPR041610">
    <property type="entry name" value="ArlS_N"/>
</dbReference>
<dbReference type="InterPro" id="IPR003660">
    <property type="entry name" value="HAMP_dom"/>
</dbReference>
<dbReference type="InterPro" id="IPR003594">
    <property type="entry name" value="HATPase_dom"/>
</dbReference>
<dbReference type="InterPro" id="IPR050428">
    <property type="entry name" value="TCS_sensor_his_kinase"/>
</dbReference>
<keyword evidence="11" id="KW-0067">ATP-binding</keyword>
<feature type="transmembrane region" description="Helical" evidence="15">
    <location>
        <begin position="150"/>
        <end position="178"/>
    </location>
</feature>
<dbReference type="PRINTS" id="PR00344">
    <property type="entry name" value="BCTRLSENSOR"/>
</dbReference>
<feature type="domain" description="HAMP" evidence="17">
    <location>
        <begin position="175"/>
        <end position="229"/>
    </location>
</feature>
<dbReference type="CDD" id="cd06225">
    <property type="entry name" value="HAMP"/>
    <property type="match status" value="1"/>
</dbReference>
<evidence type="ECO:0000256" key="15">
    <source>
        <dbReference type="SAM" id="Phobius"/>
    </source>
</evidence>
<keyword evidence="5" id="KW-1003">Cell membrane</keyword>
<evidence type="ECO:0000256" key="4">
    <source>
        <dbReference type="ARBA" id="ARBA00015735"/>
    </source>
</evidence>
<name>A0A9W5X706_9BACI</name>
<keyword evidence="12 15" id="KW-1133">Transmembrane helix</keyword>
<evidence type="ECO:0000256" key="2">
    <source>
        <dbReference type="ARBA" id="ARBA00004651"/>
    </source>
</evidence>
<evidence type="ECO:0000256" key="3">
    <source>
        <dbReference type="ARBA" id="ARBA00012438"/>
    </source>
</evidence>
<dbReference type="InterPro" id="IPR004358">
    <property type="entry name" value="Sig_transdc_His_kin-like_C"/>
</dbReference>
<dbReference type="Pfam" id="PF00512">
    <property type="entry name" value="HisKA"/>
    <property type="match status" value="1"/>
</dbReference>
<feature type="transmembrane region" description="Helical" evidence="15">
    <location>
        <begin position="7"/>
        <end position="30"/>
    </location>
</feature>
<dbReference type="GO" id="GO:0005524">
    <property type="term" value="F:ATP binding"/>
    <property type="evidence" value="ECO:0007669"/>
    <property type="project" value="UniProtKB-KW"/>
</dbReference>
<keyword evidence="13" id="KW-0902">Two-component regulatory system</keyword>
<dbReference type="InterPro" id="IPR036097">
    <property type="entry name" value="HisK_dim/P_sf"/>
</dbReference>
<keyword evidence="10 18" id="KW-0418">Kinase</keyword>
<dbReference type="Pfam" id="PF00672">
    <property type="entry name" value="HAMP"/>
    <property type="match status" value="1"/>
</dbReference>
<protein>
    <recommendedName>
        <fullName evidence="4">Signal transduction histidine-protein kinase ArlS</fullName>
        <ecNumber evidence="3">2.7.13.3</ecNumber>
    </recommendedName>
</protein>
<sequence length="447" mass="50557">MKLRTKIQLFSSIFILILIILVNTSIYLLFYKVSVNGEVEQLQERTATIVSTLNEHPEIPVKDLLDAYVPAEGMIRFIDKDGEPLNELTRRNKYRSLPGEFSAKGKQEVIKSETGEDIAVITQPIIWQDGNIVTIQVSNHLLELQKTMRVLLYAVIIASIIILIPTVIAGSVLSVFLLKPINKLIQTMKENKTLGNWKKTELDGRSKDELYQMEATFNEMIDHLKDNFQKQEQFVSNASHELKTPIAIVKSYAQLLERRGLERPEVFHEAVGAIDSEADRMQKLVEQMLLLAKNQSEEDHTTINLVNLCRKSISTFTGAYDRAITLINEQENVMIYANEEQIRQVVYILISNALKYSDDEIRVSVGQDGHQAILEIEDFGQGIRPDDQAKVFERFYRVDKARSRETGGTGLGLSIAKTIVEAHEGTISVSSTYGEGSIFTVKLPIEE</sequence>
<dbReference type="Pfam" id="PF02518">
    <property type="entry name" value="HATPase_c"/>
    <property type="match status" value="1"/>
</dbReference>
<keyword evidence="14 15" id="KW-0472">Membrane</keyword>
<evidence type="ECO:0000259" key="17">
    <source>
        <dbReference type="PROSITE" id="PS50885"/>
    </source>
</evidence>
<evidence type="ECO:0000256" key="9">
    <source>
        <dbReference type="ARBA" id="ARBA00022741"/>
    </source>
</evidence>
<dbReference type="RefSeq" id="WP_188725641.1">
    <property type="nucleotide sequence ID" value="NZ_BMJD01000040.1"/>
</dbReference>
<keyword evidence="19" id="KW-1185">Reference proteome</keyword>
<accession>A0A9W5X706</accession>
<comment type="catalytic activity">
    <reaction evidence="1">
        <text>ATP + protein L-histidine = ADP + protein N-phospho-L-histidine.</text>
        <dbReference type="EC" id="2.7.13.3"/>
    </reaction>
</comment>
<evidence type="ECO:0000256" key="1">
    <source>
        <dbReference type="ARBA" id="ARBA00000085"/>
    </source>
</evidence>
<dbReference type="AlphaFoldDB" id="A0A9W5X706"/>
<dbReference type="SUPFAM" id="SSF47384">
    <property type="entry name" value="Homodimeric domain of signal transducing histidine kinase"/>
    <property type="match status" value="1"/>
</dbReference>
<evidence type="ECO:0000256" key="8">
    <source>
        <dbReference type="ARBA" id="ARBA00022692"/>
    </source>
</evidence>
<dbReference type="PANTHER" id="PTHR45436">
    <property type="entry name" value="SENSOR HISTIDINE KINASE YKOH"/>
    <property type="match status" value="1"/>
</dbReference>
<dbReference type="PANTHER" id="PTHR45436:SF5">
    <property type="entry name" value="SENSOR HISTIDINE KINASE TRCS"/>
    <property type="match status" value="1"/>
</dbReference>
<dbReference type="Proteomes" id="UP000621492">
    <property type="component" value="Unassembled WGS sequence"/>
</dbReference>
<evidence type="ECO:0000256" key="6">
    <source>
        <dbReference type="ARBA" id="ARBA00022553"/>
    </source>
</evidence>
<dbReference type="CDD" id="cd00075">
    <property type="entry name" value="HATPase"/>
    <property type="match status" value="1"/>
</dbReference>
<dbReference type="GO" id="GO:0000155">
    <property type="term" value="F:phosphorelay sensor kinase activity"/>
    <property type="evidence" value="ECO:0007669"/>
    <property type="project" value="InterPro"/>
</dbReference>
<evidence type="ECO:0000256" key="13">
    <source>
        <dbReference type="ARBA" id="ARBA00023012"/>
    </source>
</evidence>
<dbReference type="Gene3D" id="6.10.340.10">
    <property type="match status" value="1"/>
</dbReference>
<dbReference type="GO" id="GO:0005886">
    <property type="term" value="C:plasma membrane"/>
    <property type="evidence" value="ECO:0007669"/>
    <property type="project" value="UniProtKB-SubCell"/>
</dbReference>